<dbReference type="STRING" id="35608.A0A2U1LZ31"/>
<gene>
    <name evidence="4" type="ORF">CTI12_AA437230</name>
</gene>
<organism evidence="4 5">
    <name type="scientific">Artemisia annua</name>
    <name type="common">Sweet wormwood</name>
    <dbReference type="NCBI Taxonomy" id="35608"/>
    <lineage>
        <taxon>Eukaryota</taxon>
        <taxon>Viridiplantae</taxon>
        <taxon>Streptophyta</taxon>
        <taxon>Embryophyta</taxon>
        <taxon>Tracheophyta</taxon>
        <taxon>Spermatophyta</taxon>
        <taxon>Magnoliopsida</taxon>
        <taxon>eudicotyledons</taxon>
        <taxon>Gunneridae</taxon>
        <taxon>Pentapetalae</taxon>
        <taxon>asterids</taxon>
        <taxon>campanulids</taxon>
        <taxon>Asterales</taxon>
        <taxon>Asteraceae</taxon>
        <taxon>Asteroideae</taxon>
        <taxon>Anthemideae</taxon>
        <taxon>Artemisiinae</taxon>
        <taxon>Artemisia</taxon>
    </lineage>
</organism>
<proteinExistence type="predicted"/>
<evidence type="ECO:0000256" key="1">
    <source>
        <dbReference type="ARBA" id="ARBA00022857"/>
    </source>
</evidence>
<name>A0A2U1LZ31_ARTAN</name>
<keyword evidence="1" id="KW-0521">NADP</keyword>
<dbReference type="Proteomes" id="UP000245207">
    <property type="component" value="Unassembled WGS sequence"/>
</dbReference>
<evidence type="ECO:0000256" key="2">
    <source>
        <dbReference type="ARBA" id="ARBA00023002"/>
    </source>
</evidence>
<evidence type="ECO:0000313" key="4">
    <source>
        <dbReference type="EMBL" id="PWA54275.1"/>
    </source>
</evidence>
<dbReference type="GO" id="GO:0005737">
    <property type="term" value="C:cytoplasm"/>
    <property type="evidence" value="ECO:0007669"/>
    <property type="project" value="TreeGrafter"/>
</dbReference>
<dbReference type="AlphaFoldDB" id="A0A2U1LZ31"/>
<keyword evidence="2" id="KW-0560">Oxidoreductase</keyword>
<sequence length="95" mass="10754">MKNRMQNSPRLHGEKFEHNKTAFKQIHEMAQKKGCTLSQLALSWVLHQGYNVCPIPGTTKIENFNQNIGALFVQFSPHDKAKLESVASPNCFQAN</sequence>
<dbReference type="SUPFAM" id="SSF51430">
    <property type="entry name" value="NAD(P)-linked oxidoreductase"/>
    <property type="match status" value="1"/>
</dbReference>
<dbReference type="GO" id="GO:0016491">
    <property type="term" value="F:oxidoreductase activity"/>
    <property type="evidence" value="ECO:0007669"/>
    <property type="project" value="UniProtKB-KW"/>
</dbReference>
<dbReference type="Gene3D" id="3.20.20.100">
    <property type="entry name" value="NADP-dependent oxidoreductase domain"/>
    <property type="match status" value="1"/>
</dbReference>
<protein>
    <submittedName>
        <fullName evidence="4">Putative aldo-keto reductase 2</fullName>
    </submittedName>
</protein>
<dbReference type="InterPro" id="IPR023210">
    <property type="entry name" value="NADP_OxRdtase_dom"/>
</dbReference>
<dbReference type="EMBL" id="PKPP01007127">
    <property type="protein sequence ID" value="PWA54275.1"/>
    <property type="molecule type" value="Genomic_DNA"/>
</dbReference>
<dbReference type="InterPro" id="IPR050791">
    <property type="entry name" value="Aldo-Keto_reductase"/>
</dbReference>
<accession>A0A2U1LZ31</accession>
<dbReference type="OrthoDB" id="37537at2759"/>
<dbReference type="PANTHER" id="PTHR43625">
    <property type="entry name" value="AFLATOXIN B1 ALDEHYDE REDUCTASE"/>
    <property type="match status" value="1"/>
</dbReference>
<keyword evidence="5" id="KW-1185">Reference proteome</keyword>
<dbReference type="PANTHER" id="PTHR43625:SF55">
    <property type="entry name" value="PERAKINE REDUCTASE"/>
    <property type="match status" value="1"/>
</dbReference>
<reference evidence="4 5" key="1">
    <citation type="journal article" date="2018" name="Mol. Plant">
        <title>The genome of Artemisia annua provides insight into the evolution of Asteraceae family and artemisinin biosynthesis.</title>
        <authorList>
            <person name="Shen Q."/>
            <person name="Zhang L."/>
            <person name="Liao Z."/>
            <person name="Wang S."/>
            <person name="Yan T."/>
            <person name="Shi P."/>
            <person name="Liu M."/>
            <person name="Fu X."/>
            <person name="Pan Q."/>
            <person name="Wang Y."/>
            <person name="Lv Z."/>
            <person name="Lu X."/>
            <person name="Zhang F."/>
            <person name="Jiang W."/>
            <person name="Ma Y."/>
            <person name="Chen M."/>
            <person name="Hao X."/>
            <person name="Li L."/>
            <person name="Tang Y."/>
            <person name="Lv G."/>
            <person name="Zhou Y."/>
            <person name="Sun X."/>
            <person name="Brodelius P.E."/>
            <person name="Rose J.K.C."/>
            <person name="Tang K."/>
        </authorList>
    </citation>
    <scope>NUCLEOTIDE SEQUENCE [LARGE SCALE GENOMIC DNA]</scope>
    <source>
        <strain evidence="5">cv. Huhao1</strain>
        <tissue evidence="4">Leaf</tissue>
    </source>
</reference>
<dbReference type="InterPro" id="IPR036812">
    <property type="entry name" value="NAD(P)_OxRdtase_dom_sf"/>
</dbReference>
<dbReference type="Pfam" id="PF00248">
    <property type="entry name" value="Aldo_ket_red"/>
    <property type="match status" value="1"/>
</dbReference>
<evidence type="ECO:0000259" key="3">
    <source>
        <dbReference type="Pfam" id="PF00248"/>
    </source>
</evidence>
<feature type="domain" description="NADP-dependent oxidoreductase" evidence="3">
    <location>
        <begin position="9"/>
        <end position="86"/>
    </location>
</feature>
<evidence type="ECO:0000313" key="5">
    <source>
        <dbReference type="Proteomes" id="UP000245207"/>
    </source>
</evidence>
<comment type="caution">
    <text evidence="4">The sequence shown here is derived from an EMBL/GenBank/DDBJ whole genome shotgun (WGS) entry which is preliminary data.</text>
</comment>